<dbReference type="InterPro" id="IPR032599">
    <property type="entry name" value="YcdB/YcdC_rep_domain"/>
</dbReference>
<dbReference type="Pfam" id="PF16244">
    <property type="entry name" value="DUF4901"/>
    <property type="match status" value="2"/>
</dbReference>
<dbReference type="RefSeq" id="WP_048031376.1">
    <property type="nucleotide sequence ID" value="NZ_CP030117.1"/>
</dbReference>
<feature type="chain" id="PRO_5016414782" description="YcdB/YcdC repeated domain-containing protein" evidence="1">
    <location>
        <begin position="27"/>
        <end position="508"/>
    </location>
</feature>
<protein>
    <recommendedName>
        <fullName evidence="2">YcdB/YcdC repeated domain-containing protein</fullName>
    </recommendedName>
</protein>
<proteinExistence type="predicted"/>
<feature type="domain" description="YcdB/YcdC repeated" evidence="2">
    <location>
        <begin position="316"/>
        <end position="425"/>
    </location>
</feature>
<keyword evidence="1" id="KW-0732">Signal</keyword>
<dbReference type="Proteomes" id="UP000036061">
    <property type="component" value="Chromosome"/>
</dbReference>
<dbReference type="EMBL" id="CP030117">
    <property type="protein sequence ID" value="AWX54500.1"/>
    <property type="molecule type" value="Genomic_DNA"/>
</dbReference>
<accession>A0A2Z4MDE2</accession>
<feature type="domain" description="YcdB/YcdC repeated" evidence="2">
    <location>
        <begin position="78"/>
        <end position="190"/>
    </location>
</feature>
<name>A0A2Z4MDE2_BREBE</name>
<feature type="signal peptide" evidence="1">
    <location>
        <begin position="1"/>
        <end position="26"/>
    </location>
</feature>
<evidence type="ECO:0000256" key="1">
    <source>
        <dbReference type="SAM" id="SignalP"/>
    </source>
</evidence>
<organism evidence="3 4">
    <name type="scientific">Brevibacillus brevis</name>
    <name type="common">Bacillus brevis</name>
    <dbReference type="NCBI Taxonomy" id="1393"/>
    <lineage>
        <taxon>Bacteria</taxon>
        <taxon>Bacillati</taxon>
        <taxon>Bacillota</taxon>
        <taxon>Bacilli</taxon>
        <taxon>Bacillales</taxon>
        <taxon>Paenibacillaceae</taxon>
        <taxon>Brevibacillus</taxon>
    </lineage>
</organism>
<gene>
    <name evidence="3" type="ORF">AB432_005350</name>
</gene>
<reference evidence="3 4" key="1">
    <citation type="journal article" date="2015" name="Genome Announc.">
        <title>Draft Genome Sequence of Brevibacillus brevis DZQ7, a Plant Growth-Promoting Rhizobacterium with Broad-Spectrum Antimicrobial Activity.</title>
        <authorList>
            <person name="Hou Q."/>
            <person name="Wang C."/>
            <person name="Hou X."/>
            <person name="Xia Z."/>
            <person name="Ye J."/>
            <person name="Liu K."/>
            <person name="Liu H."/>
            <person name="Wang J."/>
            <person name="Guo H."/>
            <person name="Yu X."/>
            <person name="Yang Y."/>
            <person name="Du B."/>
            <person name="Ding Y."/>
        </authorList>
    </citation>
    <scope>NUCLEOTIDE SEQUENCE [LARGE SCALE GENOMIC DNA]</scope>
    <source>
        <strain evidence="3 4">DZQ7</strain>
    </source>
</reference>
<evidence type="ECO:0000259" key="2">
    <source>
        <dbReference type="Pfam" id="PF16244"/>
    </source>
</evidence>
<evidence type="ECO:0000313" key="3">
    <source>
        <dbReference type="EMBL" id="AWX54500.1"/>
    </source>
</evidence>
<sequence length="508" mass="57565">MKKWAKSIFVLMTASLAVTAPISAMAATESSVSIQAESKGDSVIDEKLIKKIEKSVERLVQVVPYLKDYPITEFEMNAETSRVEVKKYQTKEKKAPYVRIHVDQNTGEVKFFSHITGKGGFSSTYPLEDAKKRATEFMKQWYGEDMADYQLDEEASKRNSSILFRKMVNGIPFRNDTLNFAINSDGQIQHLARGDGYAEPVEMERDLRKIQFADPKKVHAKEKVEAMFASAMKPYYGQSADGQSYRFLYTPSLEEINASMGAELPAKPNNKIIQFQPKAKQIMIKSKEEAAAFLAAKTGYNPTKGRATFQEASDPKTGVSNYLWTTEDEFIANIFFETKTGKVTNYQVLDTKRKSEADKKLSEEQALKAAVEAMSEFLPLTDKEMVVTANRYEPDQNLYNFDFTMLHEGYPVDGMLRQAHIDAATGKATLLDWRIAQTIKLPDIKNAMTQEETAKKFLEKYPMKLYYSLDEENKNVAELVYISPLVPKEEIDALTGEFYTYGEGEATE</sequence>
<dbReference type="AlphaFoldDB" id="A0A2Z4MDE2"/>
<evidence type="ECO:0000313" key="4">
    <source>
        <dbReference type="Proteomes" id="UP000036061"/>
    </source>
</evidence>